<organism evidence="6 7">
    <name type="scientific">Anaerocolumna sedimenticola</name>
    <dbReference type="NCBI Taxonomy" id="2696063"/>
    <lineage>
        <taxon>Bacteria</taxon>
        <taxon>Bacillati</taxon>
        <taxon>Bacillota</taxon>
        <taxon>Clostridia</taxon>
        <taxon>Lachnospirales</taxon>
        <taxon>Lachnospiraceae</taxon>
        <taxon>Anaerocolumna</taxon>
    </lineage>
</organism>
<dbReference type="InterPro" id="IPR024079">
    <property type="entry name" value="MetalloPept_cat_dom_sf"/>
</dbReference>
<dbReference type="GO" id="GO:0008270">
    <property type="term" value="F:zinc ion binding"/>
    <property type="evidence" value="ECO:0007669"/>
    <property type="project" value="InterPro"/>
</dbReference>
<dbReference type="AlphaFoldDB" id="A0A6P1TTM8"/>
<dbReference type="GO" id="GO:0006508">
    <property type="term" value="P:proteolysis"/>
    <property type="evidence" value="ECO:0007669"/>
    <property type="project" value="UniProtKB-KW"/>
</dbReference>
<keyword evidence="7" id="KW-1185">Reference proteome</keyword>
<dbReference type="Proteomes" id="UP000464314">
    <property type="component" value="Chromosome"/>
</dbReference>
<dbReference type="EMBL" id="CP048000">
    <property type="protein sequence ID" value="QHQ63301.1"/>
    <property type="molecule type" value="Genomic_DNA"/>
</dbReference>
<dbReference type="SUPFAM" id="SSF55486">
    <property type="entry name" value="Metalloproteases ('zincins'), catalytic domain"/>
    <property type="match status" value="1"/>
</dbReference>
<accession>A0A6P1TTM8</accession>
<keyword evidence="3" id="KW-0378">Hydrolase</keyword>
<evidence type="ECO:0000313" key="7">
    <source>
        <dbReference type="Proteomes" id="UP000464314"/>
    </source>
</evidence>
<dbReference type="KEGG" id="anr:Ana3638_23080"/>
<dbReference type="InterPro" id="IPR001818">
    <property type="entry name" value="Pept_M10_metallopeptidase"/>
</dbReference>
<evidence type="ECO:0000256" key="2">
    <source>
        <dbReference type="ARBA" id="ARBA00022723"/>
    </source>
</evidence>
<evidence type="ECO:0000256" key="4">
    <source>
        <dbReference type="ARBA" id="ARBA00022833"/>
    </source>
</evidence>
<protein>
    <submittedName>
        <fullName evidence="6">Matrixin family metalloprotease</fullName>
    </submittedName>
</protein>
<name>A0A6P1TTM8_9FIRM</name>
<evidence type="ECO:0000259" key="5">
    <source>
        <dbReference type="Pfam" id="PF00413"/>
    </source>
</evidence>
<evidence type="ECO:0000256" key="3">
    <source>
        <dbReference type="ARBA" id="ARBA00022801"/>
    </source>
</evidence>
<evidence type="ECO:0000313" key="6">
    <source>
        <dbReference type="EMBL" id="QHQ63301.1"/>
    </source>
</evidence>
<gene>
    <name evidence="6" type="ORF">Ana3638_23080</name>
</gene>
<keyword evidence="6" id="KW-0482">Metalloprotease</keyword>
<keyword evidence="4" id="KW-0862">Zinc</keyword>
<feature type="domain" description="Peptidase M10 metallopeptidase" evidence="5">
    <location>
        <begin position="125"/>
        <end position="172"/>
    </location>
</feature>
<sequence length="172" mass="19644">MKSKFIRKIIILIGVFTLAFSSTVLAAEYKLLPLASLYKWSTPQDIKWIYIQDGVYDYHSSIVSGLNGWEEKTSKLNYSEGDDSSWDMRFWSDDMGSTGWHGWCNPVLKLVNLNDYYYSSFINDKAELVAHEVGHANGLDDVDSTKVLMRSSGYNHSKYPTSDDIEGINQLY</sequence>
<dbReference type="GO" id="GO:0004222">
    <property type="term" value="F:metalloendopeptidase activity"/>
    <property type="evidence" value="ECO:0007669"/>
    <property type="project" value="InterPro"/>
</dbReference>
<dbReference type="RefSeq" id="WP_161840123.1">
    <property type="nucleotide sequence ID" value="NZ_CP048000.1"/>
</dbReference>
<reference evidence="6 7" key="1">
    <citation type="submission" date="2020-01" db="EMBL/GenBank/DDBJ databases">
        <title>Genome analysis of Anaerocolumna sp. CBA3638.</title>
        <authorList>
            <person name="Kim J."/>
            <person name="Roh S.W."/>
        </authorList>
    </citation>
    <scope>NUCLEOTIDE SEQUENCE [LARGE SCALE GENOMIC DNA]</scope>
    <source>
        <strain evidence="6 7">CBA3638</strain>
    </source>
</reference>
<proteinExistence type="predicted"/>
<dbReference type="GO" id="GO:0031012">
    <property type="term" value="C:extracellular matrix"/>
    <property type="evidence" value="ECO:0007669"/>
    <property type="project" value="InterPro"/>
</dbReference>
<dbReference type="Gene3D" id="3.40.390.10">
    <property type="entry name" value="Collagenase (Catalytic Domain)"/>
    <property type="match status" value="1"/>
</dbReference>
<evidence type="ECO:0000256" key="1">
    <source>
        <dbReference type="ARBA" id="ARBA00022670"/>
    </source>
</evidence>
<dbReference type="Pfam" id="PF00413">
    <property type="entry name" value="Peptidase_M10"/>
    <property type="match status" value="1"/>
</dbReference>
<keyword evidence="2" id="KW-0479">Metal-binding</keyword>
<keyword evidence="1 6" id="KW-0645">Protease</keyword>